<evidence type="ECO:0000259" key="14">
    <source>
        <dbReference type="PROSITE" id="PS51192"/>
    </source>
</evidence>
<dbReference type="GO" id="GO:0003684">
    <property type="term" value="F:damaged DNA binding"/>
    <property type="evidence" value="ECO:0007669"/>
    <property type="project" value="InterPro"/>
</dbReference>
<dbReference type="Gene3D" id="3.30.2060.10">
    <property type="entry name" value="Penicillin-binding protein 1b domain"/>
    <property type="match status" value="1"/>
</dbReference>
<dbReference type="GO" id="GO:0006355">
    <property type="term" value="P:regulation of DNA-templated transcription"/>
    <property type="evidence" value="ECO:0007669"/>
    <property type="project" value="UniProtKB-UniRule"/>
</dbReference>
<dbReference type="InterPro" id="IPR011545">
    <property type="entry name" value="DEAD/DEAH_box_helicase_dom"/>
</dbReference>
<reference evidence="17" key="1">
    <citation type="journal article" date="2017" name="Appl. Environ. Microbiol.">
        <title>Genomic analysis of Calderihabitans maritimus KKC1, a thermophilic hydrogenogenic carboxydotrophic bacterium isolated from marine sediment.</title>
        <authorList>
            <person name="Omae K."/>
            <person name="Yoneda Y."/>
            <person name="Fukuyama Y."/>
            <person name="Yoshida T."/>
            <person name="Sako Y."/>
        </authorList>
    </citation>
    <scope>NUCLEOTIDE SEQUENCE [LARGE SCALE GENOMIC DNA]</scope>
    <source>
        <strain evidence="17">KKC1</strain>
    </source>
</reference>
<dbReference type="SMART" id="SM00490">
    <property type="entry name" value="HELICc"/>
    <property type="match status" value="1"/>
</dbReference>
<sequence length="1184" mass="134781">MLLQGLIQLLQKDKEFQVLLSTIRKGVSPQVVYGLPDSAKVYFLATMINNLSLPVLVITPDEDTAKRWVSDLSLFISEEEVSYFPPREILPYEVYAYSQDLLIQRLTVLQKIVCGATKCVVVPASALSTRLVPKNIFAQSLISLRLGETLDLTELVETLVQLGYERVDPVEVPGQFSVRGGIVDVFSPTSKQPVRIEFFGDTIDSLRLFDVDTQRSNISVEEITISPAREFILLPEAVERSVPVIEKELEESVQKLMKLGKGKSAARLQEKIRNLLEKLKNGVWEESMEQLISFFYSEELLFQYFPREPLIVIDEVLRLEETMKRLDLERASVYADLMEEGELLPSQTRNYVEYRRLMDIVERYPQIYFSLLPQNVRTGGVKQTFTVSAKSVPSFSGKVSLLVEELKSWRNRGYRMVFLTSGDSRQEKLREYLWEQDIEALKPSEGVMIPVERKVLICSGVLSAGFELPHLKLVVLTDAELFGQQKRPAARRTYKKGAVDGISLTTLKEGDYVVHVQHGIARYLGIQQVKVGGVVKDYFVLQYAGDDRLYVPTDQAKLIHKYSGAEGHVPRLNRLGGNDWTKVKSKVKRSVEDMARELLELYAARQTVEGYAFSPDSVWQKEFEEAFPYQETPDQLRAIEEVKRDMMQPKPMDRLLCGDVGYGKTEVAMRAAFKAVLDGKQVAVLVPTTILAQQHYYTFKERFSSYPVNIAVLSRFRTPKEQRKTIKELRQGLVDIVIGTHRLLSEDVTFKDLGLLIIDEEQRFGVAHKEKLKKLRQNVDVLTLSATPIPRTLHMSLAGVRDMSVIETPPEDRYPVQTYVVEYTPQLIQNAIRRELERKGQVYFVHNRVSDIEQVAENLQKLVPEARIAIAHGQMKEDNLEEIMMEFMEGKYDVLVCTTIIENGLDIGNVNTLIVDEADRFGLAQLYQLRGRVGRTNRLAFAYFTYRKDKILNSDAEKRLNAIREFTEFGAGLKLALRDLEIRGAGNILGPEQHGHLLAVGFDLYMQLLEEAVRKLKGVEVVEEKKTDPSIELNVNAYIPNEYIEDTGVKMEFYRRLTMVQEPVEVEEIAQDLKDRYGNWPPVVENLLTITRIKALARKIGIEKVVQQGKSVIINFAGETYLKGPKLMELAGFFPGQLSFSSAGGLSIRLRLANLNQQEILKTLSKLLYTLNSLHPEEQADIIN</sequence>
<dbReference type="SUPFAM" id="SSF141259">
    <property type="entry name" value="CarD-like"/>
    <property type="match status" value="1"/>
</dbReference>
<dbReference type="InterPro" id="IPR005118">
    <property type="entry name" value="TRCF_C"/>
</dbReference>
<dbReference type="Pfam" id="PF00271">
    <property type="entry name" value="Helicase_C"/>
    <property type="match status" value="1"/>
</dbReference>
<dbReference type="SMART" id="SM01058">
    <property type="entry name" value="CarD_TRCF"/>
    <property type="match status" value="1"/>
</dbReference>
<dbReference type="GO" id="GO:0016787">
    <property type="term" value="F:hydrolase activity"/>
    <property type="evidence" value="ECO:0007669"/>
    <property type="project" value="UniProtKB-KW"/>
</dbReference>
<evidence type="ECO:0000256" key="6">
    <source>
        <dbReference type="ARBA" id="ARBA00022806"/>
    </source>
</evidence>
<dbReference type="EMBL" id="BDGJ01000023">
    <property type="protein sequence ID" value="GAW91664.1"/>
    <property type="molecule type" value="Genomic_DNA"/>
</dbReference>
<dbReference type="SMART" id="SM00487">
    <property type="entry name" value="DEXDc"/>
    <property type="match status" value="1"/>
</dbReference>
<dbReference type="InterPro" id="IPR036101">
    <property type="entry name" value="CarD-like/TRCF_RID_sf"/>
</dbReference>
<evidence type="ECO:0000256" key="12">
    <source>
        <dbReference type="ARBA" id="ARBA00070128"/>
    </source>
</evidence>
<evidence type="ECO:0000256" key="7">
    <source>
        <dbReference type="ARBA" id="ARBA00022840"/>
    </source>
</evidence>
<dbReference type="RefSeq" id="WP_202819932.1">
    <property type="nucleotide sequence ID" value="NZ_BDGJ01000023.1"/>
</dbReference>
<evidence type="ECO:0000256" key="11">
    <source>
        <dbReference type="ARBA" id="ARBA00061399"/>
    </source>
</evidence>
<evidence type="ECO:0000256" key="13">
    <source>
        <dbReference type="HAMAP-Rule" id="MF_00969"/>
    </source>
</evidence>
<dbReference type="SUPFAM" id="SSF52540">
    <property type="entry name" value="P-loop containing nucleoside triphosphate hydrolases"/>
    <property type="match status" value="4"/>
</dbReference>
<dbReference type="PROSITE" id="PS51192">
    <property type="entry name" value="HELICASE_ATP_BIND_1"/>
    <property type="match status" value="1"/>
</dbReference>
<dbReference type="GO" id="GO:0000716">
    <property type="term" value="P:transcription-coupled nucleotide-excision repair, DNA damage recognition"/>
    <property type="evidence" value="ECO:0007669"/>
    <property type="project" value="UniProtKB-UniRule"/>
</dbReference>
<dbReference type="Gene3D" id="3.40.50.300">
    <property type="entry name" value="P-loop containing nucleotide triphosphate hydrolases"/>
    <property type="match status" value="2"/>
</dbReference>
<keyword evidence="6" id="KW-0347">Helicase</keyword>
<dbReference type="Gene3D" id="3.40.50.11180">
    <property type="match status" value="1"/>
</dbReference>
<dbReference type="EC" id="3.6.4.-" evidence="13"/>
<evidence type="ECO:0000313" key="16">
    <source>
        <dbReference type="EMBL" id="GAW91664.1"/>
    </source>
</evidence>
<dbReference type="GO" id="GO:0003678">
    <property type="term" value="F:DNA helicase activity"/>
    <property type="evidence" value="ECO:0007669"/>
    <property type="project" value="TreeGrafter"/>
</dbReference>
<dbReference type="InterPro" id="IPR047112">
    <property type="entry name" value="RecG/Mfd"/>
</dbReference>
<dbReference type="Pfam" id="PF02559">
    <property type="entry name" value="CarD_TRCF_RID"/>
    <property type="match status" value="1"/>
</dbReference>
<evidence type="ECO:0000256" key="3">
    <source>
        <dbReference type="ARBA" id="ARBA00022741"/>
    </source>
</evidence>
<proteinExistence type="inferred from homology"/>
<feature type="domain" description="Helicase C-terminal" evidence="15">
    <location>
        <begin position="827"/>
        <end position="981"/>
    </location>
</feature>
<dbReference type="Pfam" id="PF17757">
    <property type="entry name" value="UvrB_inter"/>
    <property type="match status" value="1"/>
</dbReference>
<dbReference type="Pfam" id="PF03461">
    <property type="entry name" value="TRCF"/>
    <property type="match status" value="1"/>
</dbReference>
<dbReference type="SUPFAM" id="SSF143517">
    <property type="entry name" value="TRCF domain-like"/>
    <property type="match status" value="1"/>
</dbReference>
<dbReference type="AlphaFoldDB" id="A0A1Z5HQ75"/>
<comment type="caution">
    <text evidence="16">The sequence shown here is derived from an EMBL/GenBank/DDBJ whole genome shotgun (WGS) entry which is preliminary data.</text>
</comment>
<keyword evidence="7 13" id="KW-0067">ATP-binding</keyword>
<dbReference type="PANTHER" id="PTHR47964">
    <property type="entry name" value="ATP-DEPENDENT DNA HELICASE HOMOLOG RECG, CHLOROPLASTIC"/>
    <property type="match status" value="1"/>
</dbReference>
<keyword evidence="8 13" id="KW-0238">DNA-binding</keyword>
<dbReference type="InterPro" id="IPR001650">
    <property type="entry name" value="Helicase_C-like"/>
</dbReference>
<comment type="subcellular location">
    <subcellularLocation>
        <location evidence="1 13">Cytoplasm</location>
    </subcellularLocation>
</comment>
<keyword evidence="17" id="KW-1185">Reference proteome</keyword>
<evidence type="ECO:0000256" key="2">
    <source>
        <dbReference type="ARBA" id="ARBA00022490"/>
    </source>
</evidence>
<dbReference type="GO" id="GO:0005737">
    <property type="term" value="C:cytoplasm"/>
    <property type="evidence" value="ECO:0007669"/>
    <property type="project" value="UniProtKB-SubCell"/>
</dbReference>
<dbReference type="PROSITE" id="PS51194">
    <property type="entry name" value="HELICASE_CTER"/>
    <property type="match status" value="1"/>
</dbReference>
<dbReference type="FunFam" id="3.40.50.300:FF:000546">
    <property type="entry name" value="Transcription-repair-coupling factor"/>
    <property type="match status" value="1"/>
</dbReference>
<comment type="similarity">
    <text evidence="11 13">In the C-terminal section; belongs to the helicase family. RecG subfamily.</text>
</comment>
<evidence type="ECO:0000256" key="4">
    <source>
        <dbReference type="ARBA" id="ARBA00022763"/>
    </source>
</evidence>
<dbReference type="SMART" id="SM00982">
    <property type="entry name" value="TRCF"/>
    <property type="match status" value="1"/>
</dbReference>
<keyword evidence="5 13" id="KW-0378">Hydrolase</keyword>
<evidence type="ECO:0000256" key="10">
    <source>
        <dbReference type="ARBA" id="ARBA00061104"/>
    </source>
</evidence>
<evidence type="ECO:0000256" key="5">
    <source>
        <dbReference type="ARBA" id="ARBA00022801"/>
    </source>
</evidence>
<organism evidence="16 17">
    <name type="scientific">Calderihabitans maritimus</name>
    <dbReference type="NCBI Taxonomy" id="1246530"/>
    <lineage>
        <taxon>Bacteria</taxon>
        <taxon>Bacillati</taxon>
        <taxon>Bacillota</taxon>
        <taxon>Clostridia</taxon>
        <taxon>Neomoorellales</taxon>
        <taxon>Calderihabitantaceae</taxon>
        <taxon>Calderihabitans</taxon>
    </lineage>
</organism>
<dbReference type="GO" id="GO:0005524">
    <property type="term" value="F:ATP binding"/>
    <property type="evidence" value="ECO:0007669"/>
    <property type="project" value="UniProtKB-UniRule"/>
</dbReference>
<dbReference type="InterPro" id="IPR014001">
    <property type="entry name" value="Helicase_ATP-bd"/>
</dbReference>
<comment type="function">
    <text evidence="13">Couples transcription and DNA repair by recognizing RNA polymerase (RNAP) stalled at DNA lesions. Mediates ATP-dependent release of RNAP and its truncated transcript from the DNA, and recruitment of nucleotide excision repair machinery to the damaged site.</text>
</comment>
<dbReference type="InterPro" id="IPR041471">
    <property type="entry name" value="UvrB_inter"/>
</dbReference>
<evidence type="ECO:0000256" key="9">
    <source>
        <dbReference type="ARBA" id="ARBA00023204"/>
    </source>
</evidence>
<dbReference type="Pfam" id="PF00270">
    <property type="entry name" value="DEAD"/>
    <property type="match status" value="1"/>
</dbReference>
<evidence type="ECO:0000256" key="1">
    <source>
        <dbReference type="ARBA" id="ARBA00004496"/>
    </source>
</evidence>
<dbReference type="PANTHER" id="PTHR47964:SF1">
    <property type="entry name" value="ATP-DEPENDENT DNA HELICASE HOMOLOG RECG, CHLOROPLASTIC"/>
    <property type="match status" value="1"/>
</dbReference>
<dbReference type="InterPro" id="IPR037235">
    <property type="entry name" value="TRCF-like_C_D7"/>
</dbReference>
<protein>
    <recommendedName>
        <fullName evidence="12 13">Transcription-repair-coupling factor</fullName>
        <shortName evidence="13">TRCF</shortName>
        <ecNumber evidence="13">3.6.4.-</ecNumber>
    </recommendedName>
</protein>
<keyword evidence="2 13" id="KW-0963">Cytoplasm</keyword>
<keyword evidence="4 13" id="KW-0227">DNA damage</keyword>
<evidence type="ECO:0000313" key="17">
    <source>
        <dbReference type="Proteomes" id="UP000197032"/>
    </source>
</evidence>
<evidence type="ECO:0000259" key="15">
    <source>
        <dbReference type="PROSITE" id="PS51194"/>
    </source>
</evidence>
<dbReference type="InterPro" id="IPR003711">
    <property type="entry name" value="CarD-like/TRCF_RID"/>
</dbReference>
<evidence type="ECO:0000256" key="8">
    <source>
        <dbReference type="ARBA" id="ARBA00023125"/>
    </source>
</evidence>
<gene>
    <name evidence="13" type="primary">mfd</name>
    <name evidence="16" type="ORF">KKC1_08250</name>
</gene>
<comment type="similarity">
    <text evidence="10 13">In the N-terminal section; belongs to the UvrB family.</text>
</comment>
<keyword evidence="3 13" id="KW-0547">Nucleotide-binding</keyword>
<dbReference type="Gene3D" id="3.90.1150.50">
    <property type="entry name" value="Transcription-repair-coupling factor, D7 domain"/>
    <property type="match status" value="1"/>
</dbReference>
<dbReference type="NCBIfam" id="TIGR00580">
    <property type="entry name" value="mfd"/>
    <property type="match status" value="1"/>
</dbReference>
<dbReference type="Gene3D" id="2.40.10.170">
    <property type="match status" value="1"/>
</dbReference>
<name>A0A1Z5HQ75_9FIRM</name>
<dbReference type="Proteomes" id="UP000197032">
    <property type="component" value="Unassembled WGS sequence"/>
</dbReference>
<accession>A0A1Z5HQ75</accession>
<dbReference type="CDD" id="cd17991">
    <property type="entry name" value="DEXHc_TRCF"/>
    <property type="match status" value="1"/>
</dbReference>
<dbReference type="HAMAP" id="MF_00969">
    <property type="entry name" value="TRCF"/>
    <property type="match status" value="1"/>
</dbReference>
<feature type="domain" description="Helicase ATP-binding" evidence="14">
    <location>
        <begin position="645"/>
        <end position="806"/>
    </location>
</feature>
<keyword evidence="9 13" id="KW-0234">DNA repair</keyword>
<dbReference type="InterPro" id="IPR027417">
    <property type="entry name" value="P-loop_NTPase"/>
</dbReference>
<dbReference type="InterPro" id="IPR004576">
    <property type="entry name" value="Mfd"/>
</dbReference>